<evidence type="ECO:0000313" key="1">
    <source>
        <dbReference type="EMBL" id="RKG37575.1"/>
    </source>
</evidence>
<dbReference type="EMBL" id="RAXT01000019">
    <property type="protein sequence ID" value="RKG37575.1"/>
    <property type="molecule type" value="Genomic_DNA"/>
</dbReference>
<dbReference type="Proteomes" id="UP000280405">
    <property type="component" value="Unassembled WGS sequence"/>
</dbReference>
<feature type="non-terminal residue" evidence="1">
    <location>
        <position position="111"/>
    </location>
</feature>
<name>A0A3A8ESM4_9GAMM</name>
<keyword evidence="2" id="KW-1185">Reference proteome</keyword>
<comment type="caution">
    <text evidence="1">The sequence shown here is derived from an EMBL/GenBank/DDBJ whole genome shotgun (WGS) entry which is preliminary data.</text>
</comment>
<accession>A0A3A8ESM4</accession>
<reference evidence="1 2" key="1">
    <citation type="submission" date="2018-09" db="EMBL/GenBank/DDBJ databases">
        <title>The draft genome of Acinetobacter spp. strains.</title>
        <authorList>
            <person name="Qin J."/>
            <person name="Feng Y."/>
            <person name="Zong Z."/>
        </authorList>
    </citation>
    <scope>NUCLEOTIDE SEQUENCE [LARGE SCALE GENOMIC DNA]</scope>
    <source>
        <strain evidence="1 2">WCHAc060115</strain>
    </source>
</reference>
<organism evidence="1 2">
    <name type="scientific">Acinetobacter rongchengensis</name>
    <dbReference type="NCBI Taxonomy" id="2419601"/>
    <lineage>
        <taxon>Bacteria</taxon>
        <taxon>Pseudomonadati</taxon>
        <taxon>Pseudomonadota</taxon>
        <taxon>Gammaproteobacteria</taxon>
        <taxon>Moraxellales</taxon>
        <taxon>Moraxellaceae</taxon>
        <taxon>Acinetobacter</taxon>
    </lineage>
</organism>
<gene>
    <name evidence="1" type="ORF">D7V20_10345</name>
</gene>
<sequence length="111" mass="13272">MRNQYSLLIMKMLRQFLSSIYPQNGQKLIKETSMNNSNKVTSISDMLLMFHRNERPIYFISATNFNLLGMDRWVNRFRYINYIDCFDGRHPNVFVPQESPHAEFESIEDIN</sequence>
<protein>
    <submittedName>
        <fullName evidence="1">Biotin carboxylase</fullName>
    </submittedName>
</protein>
<evidence type="ECO:0000313" key="2">
    <source>
        <dbReference type="Proteomes" id="UP000280405"/>
    </source>
</evidence>
<dbReference type="AlphaFoldDB" id="A0A3A8ESM4"/>
<proteinExistence type="predicted"/>